<reference evidence="2 3" key="1">
    <citation type="journal article" date="2010" name="J. Virol.">
        <title>Stability of murine cytomegalovirus genome after in vitro and in vivo passage.</title>
        <authorList>
            <person name="Cheng T.P."/>
            <person name="Valentine M.C."/>
            <person name="Gao J."/>
            <person name="Pingel J.T."/>
            <person name="Yokoyama W.M."/>
        </authorList>
    </citation>
    <scope>NUCLEOTIDE SEQUENCE [LARGE SCALE GENOMIC DNA]</scope>
    <source>
        <strain evidence="2 3">Smith</strain>
    </source>
</reference>
<feature type="compositionally biased region" description="Polar residues" evidence="1">
    <location>
        <begin position="93"/>
        <end position="108"/>
    </location>
</feature>
<evidence type="ECO:0000313" key="3">
    <source>
        <dbReference type="Proteomes" id="UP000180711"/>
    </source>
</evidence>
<gene>
    <name evidence="2" type="primary">m107</name>
</gene>
<evidence type="ECO:0000256" key="1">
    <source>
        <dbReference type="SAM" id="MobiDB-lite"/>
    </source>
</evidence>
<feature type="region of interest" description="Disordered" evidence="1">
    <location>
        <begin position="85"/>
        <end position="138"/>
    </location>
</feature>
<evidence type="ECO:0000313" key="2">
    <source>
        <dbReference type="EMBL" id="ADD10475.1"/>
    </source>
</evidence>
<protein>
    <recommendedName>
        <fullName evidence="4">M107 protein</fullName>
    </recommendedName>
</protein>
<name>D3XDT1_MUHVS</name>
<dbReference type="MINT" id="D3XDT1"/>
<feature type="compositionally biased region" description="Basic and acidic residues" evidence="1">
    <location>
        <begin position="15"/>
        <end position="29"/>
    </location>
</feature>
<dbReference type="Proteomes" id="UP000180711">
    <property type="component" value="Segment"/>
</dbReference>
<sequence>MDGRTGGRTGTGSEGVRREVLHRRPDRRSSTGHSSRVTVRSDSVLASSDRSRRVISRFDRPLVATDRSLRLPARPCYLIAANATTARSKRTGARTTSACPMRSSNRSGPENGEGPSALGGSEDRTTARHEPPSETNGAPYAVYLHVRNEAEDPHFGRLLVNERSLVTAIPTVLDPLIEPIGPGKPLFGHPLDATGISNAVRCDGRRAISSRGPCASAKASRGRPGRGAPLG</sequence>
<feature type="compositionally biased region" description="Polar residues" evidence="1">
    <location>
        <begin position="31"/>
        <end position="48"/>
    </location>
</feature>
<accession>D3XDT1</accession>
<feature type="compositionally biased region" description="Gly residues" evidence="1">
    <location>
        <begin position="1"/>
        <end position="13"/>
    </location>
</feature>
<feature type="compositionally biased region" description="Basic and acidic residues" evidence="1">
    <location>
        <begin position="121"/>
        <end position="132"/>
    </location>
</feature>
<organismHost>
    <name type="scientific">Mus musculus</name>
    <name type="common">Mouse</name>
    <dbReference type="NCBI Taxonomy" id="10090"/>
</organismHost>
<feature type="region of interest" description="Disordered" evidence="1">
    <location>
        <begin position="208"/>
        <end position="231"/>
    </location>
</feature>
<organism evidence="2 3">
    <name type="scientific">Murid herpesvirus 1 (strain Smith)</name>
    <name type="common">MuHV-1</name>
    <name type="synonym">Mouse cytomegalovirus</name>
    <dbReference type="NCBI Taxonomy" id="10367"/>
    <lineage>
        <taxon>Viruses</taxon>
        <taxon>Duplodnaviria</taxon>
        <taxon>Heunggongvirae</taxon>
        <taxon>Peploviricota</taxon>
        <taxon>Herviviricetes</taxon>
        <taxon>Herpesvirales</taxon>
        <taxon>Orthoherpesviridae</taxon>
        <taxon>Betaherpesvirinae</taxon>
        <taxon>Muromegalovirus</taxon>
        <taxon>Muromegalovirus muridbeta1</taxon>
        <taxon>Murid herpesvirus 1</taxon>
    </lineage>
</organism>
<evidence type="ECO:0008006" key="4">
    <source>
        <dbReference type="Google" id="ProtNLM"/>
    </source>
</evidence>
<dbReference type="EMBL" id="GU305914">
    <property type="protein sequence ID" value="ADD10475.1"/>
    <property type="molecule type" value="Genomic_DNA"/>
</dbReference>
<feature type="region of interest" description="Disordered" evidence="1">
    <location>
        <begin position="1"/>
        <end position="49"/>
    </location>
</feature>
<dbReference type="IntAct" id="D3XDT1">
    <property type="interactions" value="6"/>
</dbReference>
<proteinExistence type="predicted"/>
<keyword evidence="3" id="KW-1185">Reference proteome</keyword>